<sequence length="80" mass="8665">MQSVAFTEFRKNASALFSVVEAGEIILVTRHGKGIAEITPWNGSGKSDPAQPSWKGKRTRPGASGKTLSRLILEERENAP</sequence>
<dbReference type="AlphaFoldDB" id="A0A450S0R2"/>
<evidence type="ECO:0000313" key="4">
    <source>
        <dbReference type="EMBL" id="VFJ56975.1"/>
    </source>
</evidence>
<evidence type="ECO:0000256" key="2">
    <source>
        <dbReference type="SAM" id="MobiDB-lite"/>
    </source>
</evidence>
<gene>
    <name evidence="3" type="ORF">BECKDK2373B_GA0170837_10104</name>
    <name evidence="4" type="ORF">BECKDK2373C_GA0170839_105626</name>
</gene>
<evidence type="ECO:0000256" key="1">
    <source>
        <dbReference type="ARBA" id="ARBA00009981"/>
    </source>
</evidence>
<evidence type="ECO:0000313" key="3">
    <source>
        <dbReference type="EMBL" id="VFJ45246.1"/>
    </source>
</evidence>
<protein>
    <submittedName>
        <fullName evidence="3">Antitoxin Phd_YefM, type II toxin-antitoxin system</fullName>
    </submittedName>
</protein>
<proteinExistence type="inferred from homology"/>
<comment type="similarity">
    <text evidence="1">Belongs to the phD/YefM antitoxin family.</text>
</comment>
<dbReference type="InterPro" id="IPR036165">
    <property type="entry name" value="YefM-like_sf"/>
</dbReference>
<reference evidence="3" key="1">
    <citation type="submission" date="2019-02" db="EMBL/GenBank/DDBJ databases">
        <authorList>
            <person name="Gruber-Vodicka R. H."/>
            <person name="Seah K. B. B."/>
        </authorList>
    </citation>
    <scope>NUCLEOTIDE SEQUENCE</scope>
    <source>
        <strain evidence="4">BECK_DK161</strain>
        <strain evidence="3">BECK_DK47</strain>
    </source>
</reference>
<dbReference type="EMBL" id="CAADEX010000010">
    <property type="protein sequence ID" value="VFJ45246.1"/>
    <property type="molecule type" value="Genomic_DNA"/>
</dbReference>
<name>A0A450S0R2_9GAMM</name>
<dbReference type="Gene3D" id="3.40.1620.10">
    <property type="entry name" value="YefM-like domain"/>
    <property type="match status" value="1"/>
</dbReference>
<dbReference type="SUPFAM" id="SSF143120">
    <property type="entry name" value="YefM-like"/>
    <property type="match status" value="1"/>
</dbReference>
<accession>A0A450S0R2</accession>
<feature type="region of interest" description="Disordered" evidence="2">
    <location>
        <begin position="39"/>
        <end position="80"/>
    </location>
</feature>
<dbReference type="EMBL" id="CAADEY010000056">
    <property type="protein sequence ID" value="VFJ56975.1"/>
    <property type="molecule type" value="Genomic_DNA"/>
</dbReference>
<organism evidence="3">
    <name type="scientific">Candidatus Kentrum sp. DK</name>
    <dbReference type="NCBI Taxonomy" id="2126562"/>
    <lineage>
        <taxon>Bacteria</taxon>
        <taxon>Pseudomonadati</taxon>
        <taxon>Pseudomonadota</taxon>
        <taxon>Gammaproteobacteria</taxon>
        <taxon>Candidatus Kentrum</taxon>
    </lineage>
</organism>